<proteinExistence type="predicted"/>
<accession>A0A2H3BMG2</accession>
<evidence type="ECO:0000313" key="1">
    <source>
        <dbReference type="EMBL" id="PBK65757.1"/>
    </source>
</evidence>
<gene>
    <name evidence="1" type="ORF">ARMSODRAFT_1022188</name>
</gene>
<dbReference type="EMBL" id="KZ293444">
    <property type="protein sequence ID" value="PBK65757.1"/>
    <property type="molecule type" value="Genomic_DNA"/>
</dbReference>
<evidence type="ECO:0000313" key="2">
    <source>
        <dbReference type="Proteomes" id="UP000218334"/>
    </source>
</evidence>
<sequence length="65" mass="7396">MDLPPHDGSPEEESLVVQPCVTTCTWHDFISDEDPVNAAMALEMQNTPPKVLTCCQYYRIMKQKL</sequence>
<name>A0A2H3BMG2_9AGAR</name>
<organism evidence="1 2">
    <name type="scientific">Armillaria solidipes</name>
    <dbReference type="NCBI Taxonomy" id="1076256"/>
    <lineage>
        <taxon>Eukaryota</taxon>
        <taxon>Fungi</taxon>
        <taxon>Dikarya</taxon>
        <taxon>Basidiomycota</taxon>
        <taxon>Agaricomycotina</taxon>
        <taxon>Agaricomycetes</taxon>
        <taxon>Agaricomycetidae</taxon>
        <taxon>Agaricales</taxon>
        <taxon>Marasmiineae</taxon>
        <taxon>Physalacriaceae</taxon>
        <taxon>Armillaria</taxon>
    </lineage>
</organism>
<keyword evidence="2" id="KW-1185">Reference proteome</keyword>
<dbReference type="AlphaFoldDB" id="A0A2H3BMG2"/>
<dbReference type="Proteomes" id="UP000218334">
    <property type="component" value="Unassembled WGS sequence"/>
</dbReference>
<protein>
    <submittedName>
        <fullName evidence="1">Uncharacterized protein</fullName>
    </submittedName>
</protein>
<reference evidence="2" key="1">
    <citation type="journal article" date="2017" name="Nat. Ecol. Evol.">
        <title>Genome expansion and lineage-specific genetic innovations in the forest pathogenic fungi Armillaria.</title>
        <authorList>
            <person name="Sipos G."/>
            <person name="Prasanna A.N."/>
            <person name="Walter M.C."/>
            <person name="O'Connor E."/>
            <person name="Balint B."/>
            <person name="Krizsan K."/>
            <person name="Kiss B."/>
            <person name="Hess J."/>
            <person name="Varga T."/>
            <person name="Slot J."/>
            <person name="Riley R."/>
            <person name="Boka B."/>
            <person name="Rigling D."/>
            <person name="Barry K."/>
            <person name="Lee J."/>
            <person name="Mihaltcheva S."/>
            <person name="LaButti K."/>
            <person name="Lipzen A."/>
            <person name="Waldron R."/>
            <person name="Moloney N.M."/>
            <person name="Sperisen C."/>
            <person name="Kredics L."/>
            <person name="Vagvoelgyi C."/>
            <person name="Patrignani A."/>
            <person name="Fitzpatrick D."/>
            <person name="Nagy I."/>
            <person name="Doyle S."/>
            <person name="Anderson J.B."/>
            <person name="Grigoriev I.V."/>
            <person name="Gueldener U."/>
            <person name="Muensterkoetter M."/>
            <person name="Nagy L.G."/>
        </authorList>
    </citation>
    <scope>NUCLEOTIDE SEQUENCE [LARGE SCALE GENOMIC DNA]</scope>
    <source>
        <strain evidence="2">28-4</strain>
    </source>
</reference>